<name>A0A1B7LXL8_9MICC</name>
<dbReference type="EMBL" id="LXEY01000021">
    <property type="protein sequence ID" value="OAV59879.1"/>
    <property type="molecule type" value="Genomic_DNA"/>
</dbReference>
<reference evidence="3 4" key="1">
    <citation type="submission" date="2016-04" db="EMBL/GenBank/DDBJ databases">
        <title>First whole genome shotgun sequence of the bacterium Enteractinococcus sp. strain UASWS1574.</title>
        <authorList>
            <person name="Crovadore J."/>
            <person name="Chablais R."/>
            <person name="Lefort F."/>
        </authorList>
    </citation>
    <scope>NUCLEOTIDE SEQUENCE [LARGE SCALE GENOMIC DNA]</scope>
    <source>
        <strain evidence="3 4">UASWS1574</strain>
    </source>
</reference>
<dbReference type="PANTHER" id="PTHR30204:SF93">
    <property type="entry name" value="HTH MERR-TYPE DOMAIN-CONTAINING PROTEIN"/>
    <property type="match status" value="1"/>
</dbReference>
<feature type="domain" description="HTH merR-type" evidence="2">
    <location>
        <begin position="1"/>
        <end position="69"/>
    </location>
</feature>
<evidence type="ECO:0000259" key="2">
    <source>
        <dbReference type="PROSITE" id="PS50937"/>
    </source>
</evidence>
<evidence type="ECO:0000313" key="3">
    <source>
        <dbReference type="EMBL" id="OAV59879.1"/>
    </source>
</evidence>
<accession>A0A1B7LXL8</accession>
<proteinExistence type="predicted"/>
<dbReference type="Gene3D" id="1.25.10.10">
    <property type="entry name" value="Leucine-rich Repeat Variant"/>
    <property type="match status" value="1"/>
</dbReference>
<dbReference type="SUPFAM" id="SSF48371">
    <property type="entry name" value="ARM repeat"/>
    <property type="match status" value="1"/>
</dbReference>
<dbReference type="RefSeq" id="WP_043058371.1">
    <property type="nucleotide sequence ID" value="NZ_LXEY01000021.1"/>
</dbReference>
<dbReference type="Gene3D" id="1.10.1660.10">
    <property type="match status" value="1"/>
</dbReference>
<evidence type="ECO:0000256" key="1">
    <source>
        <dbReference type="ARBA" id="ARBA00023125"/>
    </source>
</evidence>
<dbReference type="GO" id="GO:0003700">
    <property type="term" value="F:DNA-binding transcription factor activity"/>
    <property type="evidence" value="ECO:0007669"/>
    <property type="project" value="InterPro"/>
</dbReference>
<dbReference type="InterPro" id="IPR009061">
    <property type="entry name" value="DNA-bd_dom_put_sf"/>
</dbReference>
<dbReference type="PRINTS" id="PR00040">
    <property type="entry name" value="HTHMERR"/>
</dbReference>
<keyword evidence="4" id="KW-1185">Reference proteome</keyword>
<sequence length="331" mass="35486">MLIGEVAERSGISTRMLRHYESLGLVSASTRTSNGYRSYSSDDIRRLFQVEALRSLGLGLREIADIIDNLTFDAQATLDGLLQRTEDSIAQQQALRDHLLSIKDSEPADWSDVLGTIDLMHGLNTTNPSERLRLALSLQAPEHSRNVTVLIDAALQETDTNAAGALDWTLVQIGDEAIPPVQQALQAPSAQRRHRAVTILSKLGSAAANTALADAYPHADPFVHRRAALAHARRGGHSAIPTLVDLIVDGDDDVEAAEVLAELCAAFGLTDEVIAAIGNALTLVDPAARQRLAAALAEIASESAMHVLCGMTNDQDRGVALTAKHLLQQHS</sequence>
<organism evidence="3 4">
    <name type="scientific">Enteractinococcus helveticum</name>
    <dbReference type="NCBI Taxonomy" id="1837282"/>
    <lineage>
        <taxon>Bacteria</taxon>
        <taxon>Bacillati</taxon>
        <taxon>Actinomycetota</taxon>
        <taxon>Actinomycetes</taxon>
        <taxon>Micrococcales</taxon>
        <taxon>Micrococcaceae</taxon>
    </lineage>
</organism>
<dbReference type="SUPFAM" id="SSF46955">
    <property type="entry name" value="Putative DNA-binding domain"/>
    <property type="match status" value="1"/>
</dbReference>
<dbReference type="AlphaFoldDB" id="A0A1B7LXL8"/>
<protein>
    <recommendedName>
        <fullName evidence="2">HTH merR-type domain-containing protein</fullName>
    </recommendedName>
</protein>
<evidence type="ECO:0000313" key="4">
    <source>
        <dbReference type="Proteomes" id="UP000078292"/>
    </source>
</evidence>
<dbReference type="Pfam" id="PF13646">
    <property type="entry name" value="HEAT_2"/>
    <property type="match status" value="1"/>
</dbReference>
<dbReference type="PROSITE" id="PS50937">
    <property type="entry name" value="HTH_MERR_2"/>
    <property type="match status" value="1"/>
</dbReference>
<dbReference type="PROSITE" id="PS00552">
    <property type="entry name" value="HTH_MERR_1"/>
    <property type="match status" value="1"/>
</dbReference>
<dbReference type="InterPro" id="IPR000551">
    <property type="entry name" value="MerR-type_HTH_dom"/>
</dbReference>
<comment type="caution">
    <text evidence="3">The sequence shown here is derived from an EMBL/GenBank/DDBJ whole genome shotgun (WGS) entry which is preliminary data.</text>
</comment>
<dbReference type="InterPro" id="IPR011989">
    <property type="entry name" value="ARM-like"/>
</dbReference>
<keyword evidence="1" id="KW-0238">DNA-binding</keyword>
<gene>
    <name evidence="3" type="ORF">A6F49_14070</name>
</gene>
<dbReference type="GO" id="GO:0003677">
    <property type="term" value="F:DNA binding"/>
    <property type="evidence" value="ECO:0007669"/>
    <property type="project" value="UniProtKB-KW"/>
</dbReference>
<dbReference type="OrthoDB" id="5242095at2"/>
<dbReference type="Proteomes" id="UP000078292">
    <property type="component" value="Unassembled WGS sequence"/>
</dbReference>
<dbReference type="Pfam" id="PF00376">
    <property type="entry name" value="MerR"/>
    <property type="match status" value="1"/>
</dbReference>
<dbReference type="InterPro" id="IPR047057">
    <property type="entry name" value="MerR_fam"/>
</dbReference>
<dbReference type="InterPro" id="IPR016024">
    <property type="entry name" value="ARM-type_fold"/>
</dbReference>
<dbReference type="SMART" id="SM00422">
    <property type="entry name" value="HTH_MERR"/>
    <property type="match status" value="1"/>
</dbReference>
<dbReference type="PANTHER" id="PTHR30204">
    <property type="entry name" value="REDOX-CYCLING DRUG-SENSING TRANSCRIPTIONAL ACTIVATOR SOXR"/>
    <property type="match status" value="1"/>
</dbReference>
<dbReference type="STRING" id="1837282.A6F49_14070"/>